<evidence type="ECO:0000256" key="9">
    <source>
        <dbReference type="ARBA" id="ARBA00022777"/>
    </source>
</evidence>
<keyword evidence="8" id="KW-0547">Nucleotide-binding</keyword>
<dbReference type="GO" id="GO:0030955">
    <property type="term" value="F:potassium ion binding"/>
    <property type="evidence" value="ECO:0007669"/>
    <property type="project" value="UniProtKB-UniRule"/>
</dbReference>
<dbReference type="Gene3D" id="3.20.20.60">
    <property type="entry name" value="Phosphoenolpyruvate-binding domains"/>
    <property type="match status" value="1"/>
</dbReference>
<feature type="domain" description="PEP-utilising enzyme mobile" evidence="18">
    <location>
        <begin position="504"/>
        <end position="573"/>
    </location>
</feature>
<dbReference type="Gene3D" id="2.40.33.10">
    <property type="entry name" value="PK beta-barrel domain-like"/>
    <property type="match status" value="1"/>
</dbReference>
<dbReference type="eggNOG" id="arCOG01112">
    <property type="taxonomic scope" value="Archaea"/>
</dbReference>
<keyword evidence="11 16" id="KW-0460">Magnesium</keyword>
<evidence type="ECO:0000256" key="10">
    <source>
        <dbReference type="ARBA" id="ARBA00022840"/>
    </source>
</evidence>
<dbReference type="STRING" id="1227457.C451_15140"/>
<evidence type="ECO:0000256" key="3">
    <source>
        <dbReference type="ARBA" id="ARBA00006237"/>
    </source>
</evidence>
<keyword evidence="7" id="KW-0479">Metal-binding</keyword>
<dbReference type="SUPFAM" id="SSF52935">
    <property type="entry name" value="PK C-terminal domain-like"/>
    <property type="match status" value="1"/>
</dbReference>
<evidence type="ECO:0000256" key="4">
    <source>
        <dbReference type="ARBA" id="ARBA00008663"/>
    </source>
</evidence>
<dbReference type="GO" id="GO:0016301">
    <property type="term" value="F:kinase activity"/>
    <property type="evidence" value="ECO:0007669"/>
    <property type="project" value="UniProtKB-KW"/>
</dbReference>
<evidence type="ECO:0000256" key="1">
    <source>
        <dbReference type="ARBA" id="ARBA00001946"/>
    </source>
</evidence>
<dbReference type="PATRIC" id="fig|1227457.3.peg.2929"/>
<protein>
    <recommendedName>
        <fullName evidence="5 15">Pyruvate kinase</fullName>
        <ecNumber evidence="5 15">2.7.1.40</ecNumber>
    </recommendedName>
</protein>
<feature type="domain" description="Pyruvate kinase C-terminal" evidence="19">
    <location>
        <begin position="355"/>
        <end position="471"/>
    </location>
</feature>
<dbReference type="GO" id="GO:0004743">
    <property type="term" value="F:pyruvate kinase activity"/>
    <property type="evidence" value="ECO:0007669"/>
    <property type="project" value="UniProtKB-UniRule"/>
</dbReference>
<evidence type="ECO:0000256" key="15">
    <source>
        <dbReference type="NCBIfam" id="TIGR01064"/>
    </source>
</evidence>
<dbReference type="InterPro" id="IPR011037">
    <property type="entry name" value="Pyrv_Knase-like_insert_dom_sf"/>
</dbReference>
<dbReference type="Pfam" id="PF02887">
    <property type="entry name" value="PK_C"/>
    <property type="match status" value="1"/>
</dbReference>
<evidence type="ECO:0000256" key="2">
    <source>
        <dbReference type="ARBA" id="ARBA00004997"/>
    </source>
</evidence>
<evidence type="ECO:0000313" key="21">
    <source>
        <dbReference type="Proteomes" id="UP000011680"/>
    </source>
</evidence>
<keyword evidence="10" id="KW-0067">ATP-binding</keyword>
<dbReference type="SUPFAM" id="SSF50800">
    <property type="entry name" value="PK beta-barrel domain-like"/>
    <property type="match status" value="1"/>
</dbReference>
<evidence type="ECO:0000256" key="8">
    <source>
        <dbReference type="ARBA" id="ARBA00022741"/>
    </source>
</evidence>
<sequence length="584" mass="61157">MPTRNTKIVCTLGPATAEQPTIERLIENGMSVARLNASHGTTENRADLIETVRAASSAVGRSVAIMLDLPGPEIRTAPLDEPIKLETGTEVRFSEGETATPEAVGVSTSIGAVSPGDRVLLDDGRIETVVSRVEGETVVVDVESGGTLGGQKGINVPGVDLDLESVTEQDRQELTLAADYDVDFVAASFVRDAEDIYAVNEALESQGTDVPVVAKIERAGAVERLDDIIESTYGVMVARGDLGVECPMEEVPLIQKRIIQKCRAAGVPVITATEMLDSMTHARRPTRAEATDVANAVFDGTDAVMLSGETAVGDHPARVVDAMSTIVGEVEASEEYAERNEQTVPKPGSARTDVLARSARYLARDIDAAAIVAATESGYTALKAAKYRPDVPVVAVTPSRQVCRHLALSAGVVPQFAPLTEREKSTDVVVQNAVQTAVDAGIVASGDSVVVLAGLMTDLEEANTTNMLKIHVAADIVASGRSIVEGVATGPLHHAEHGDLTSVPDGSVLMLPTDFDDEFTGDPSSLAGIVSGHKGVTGYPAIVARELGIPMIGGVDLADLPADVTVTLDAERGVVYEGDITSTR</sequence>
<dbReference type="Gene3D" id="3.50.30.10">
    <property type="entry name" value="Phosphohistidine domain"/>
    <property type="match status" value="1"/>
</dbReference>
<keyword evidence="13 16" id="KW-0324">Glycolysis</keyword>
<dbReference type="NCBIfam" id="NF004978">
    <property type="entry name" value="PRK06354.1"/>
    <property type="match status" value="1"/>
</dbReference>
<dbReference type="EC" id="2.7.1.40" evidence="5 15"/>
<evidence type="ECO:0000256" key="5">
    <source>
        <dbReference type="ARBA" id="ARBA00012142"/>
    </source>
</evidence>
<dbReference type="Pfam" id="PF00224">
    <property type="entry name" value="PK"/>
    <property type="match status" value="1"/>
</dbReference>
<evidence type="ECO:0000313" key="20">
    <source>
        <dbReference type="EMBL" id="EMA51611.1"/>
    </source>
</evidence>
<evidence type="ECO:0000256" key="13">
    <source>
        <dbReference type="ARBA" id="ARBA00023152"/>
    </source>
</evidence>
<evidence type="ECO:0000259" key="17">
    <source>
        <dbReference type="Pfam" id="PF00224"/>
    </source>
</evidence>
<dbReference type="UniPathway" id="UPA00109">
    <property type="reaction ID" value="UER00188"/>
</dbReference>
<dbReference type="SUPFAM" id="SSF52009">
    <property type="entry name" value="Phosphohistidine domain"/>
    <property type="match status" value="1"/>
</dbReference>
<organism evidence="20 21">
    <name type="scientific">Halococcus thailandensis JCM 13552</name>
    <dbReference type="NCBI Taxonomy" id="1227457"/>
    <lineage>
        <taxon>Archaea</taxon>
        <taxon>Methanobacteriati</taxon>
        <taxon>Methanobacteriota</taxon>
        <taxon>Stenosarchaea group</taxon>
        <taxon>Halobacteria</taxon>
        <taxon>Halobacteriales</taxon>
        <taxon>Halococcaceae</taxon>
        <taxon>Halococcus</taxon>
    </lineage>
</organism>
<dbReference type="RefSeq" id="WP_007741752.1">
    <property type="nucleotide sequence ID" value="NZ_AOMF01000165.1"/>
</dbReference>
<dbReference type="OrthoDB" id="56298at2157"/>
<accession>M0N190</accession>
<name>M0N190_9EURY</name>
<dbReference type="InterPro" id="IPR015795">
    <property type="entry name" value="Pyrv_Knase_C"/>
</dbReference>
<comment type="cofactor">
    <cofactor evidence="1">
        <name>Mg(2+)</name>
        <dbReference type="ChEBI" id="CHEBI:18420"/>
    </cofactor>
</comment>
<evidence type="ECO:0000256" key="11">
    <source>
        <dbReference type="ARBA" id="ARBA00022842"/>
    </source>
</evidence>
<keyword evidence="12" id="KW-0630">Potassium</keyword>
<feature type="domain" description="Pyruvate kinase barrel" evidence="17">
    <location>
        <begin position="4"/>
        <end position="319"/>
    </location>
</feature>
<dbReference type="PRINTS" id="PR01050">
    <property type="entry name" value="PYRUVTKNASE"/>
</dbReference>
<dbReference type="Gene3D" id="3.40.1380.20">
    <property type="entry name" value="Pyruvate kinase, C-terminal domain"/>
    <property type="match status" value="1"/>
</dbReference>
<comment type="similarity">
    <text evidence="3">In the C-terminal section; belongs to the PEP-utilizing enzyme family.</text>
</comment>
<keyword evidence="6 16" id="KW-0808">Transferase</keyword>
<dbReference type="PANTHER" id="PTHR11817">
    <property type="entry name" value="PYRUVATE KINASE"/>
    <property type="match status" value="1"/>
</dbReference>
<proteinExistence type="inferred from homology"/>
<gene>
    <name evidence="20" type="ORF">C451_15140</name>
</gene>
<evidence type="ECO:0000256" key="7">
    <source>
        <dbReference type="ARBA" id="ARBA00022723"/>
    </source>
</evidence>
<dbReference type="NCBIfam" id="TIGR01064">
    <property type="entry name" value="pyruv_kin"/>
    <property type="match status" value="1"/>
</dbReference>
<keyword evidence="14 20" id="KW-0670">Pyruvate</keyword>
<dbReference type="Pfam" id="PF00391">
    <property type="entry name" value="PEP-utilizers"/>
    <property type="match status" value="1"/>
</dbReference>
<comment type="catalytic activity">
    <reaction evidence="16">
        <text>pyruvate + ATP = phosphoenolpyruvate + ADP + H(+)</text>
        <dbReference type="Rhea" id="RHEA:18157"/>
        <dbReference type="ChEBI" id="CHEBI:15361"/>
        <dbReference type="ChEBI" id="CHEBI:15378"/>
        <dbReference type="ChEBI" id="CHEBI:30616"/>
        <dbReference type="ChEBI" id="CHEBI:58702"/>
        <dbReference type="ChEBI" id="CHEBI:456216"/>
        <dbReference type="EC" id="2.7.1.40"/>
    </reaction>
</comment>
<dbReference type="InterPro" id="IPR008279">
    <property type="entry name" value="PEP-util_enz_mobile_dom"/>
</dbReference>
<dbReference type="AlphaFoldDB" id="M0N190"/>
<comment type="caution">
    <text evidence="20">The sequence shown here is derived from an EMBL/GenBank/DDBJ whole genome shotgun (WGS) entry which is preliminary data.</text>
</comment>
<dbReference type="InterPro" id="IPR001697">
    <property type="entry name" value="Pyr_Knase"/>
</dbReference>
<dbReference type="InterPro" id="IPR015813">
    <property type="entry name" value="Pyrv/PenolPyrv_kinase-like_dom"/>
</dbReference>
<dbReference type="EMBL" id="AOMF01000165">
    <property type="protein sequence ID" value="EMA51611.1"/>
    <property type="molecule type" value="Genomic_DNA"/>
</dbReference>
<dbReference type="NCBIfam" id="NF004491">
    <property type="entry name" value="PRK05826.1"/>
    <property type="match status" value="1"/>
</dbReference>
<evidence type="ECO:0000259" key="19">
    <source>
        <dbReference type="Pfam" id="PF02887"/>
    </source>
</evidence>
<evidence type="ECO:0000256" key="16">
    <source>
        <dbReference type="RuleBase" id="RU000504"/>
    </source>
</evidence>
<evidence type="ECO:0000259" key="18">
    <source>
        <dbReference type="Pfam" id="PF00391"/>
    </source>
</evidence>
<keyword evidence="9 16" id="KW-0418">Kinase</keyword>
<reference evidence="20 21" key="1">
    <citation type="journal article" date="2014" name="PLoS Genet.">
        <title>Phylogenetically driven sequencing of extremely halophilic archaea reveals strategies for static and dynamic osmo-response.</title>
        <authorList>
            <person name="Becker E.A."/>
            <person name="Seitzer P.M."/>
            <person name="Tritt A."/>
            <person name="Larsen D."/>
            <person name="Krusor M."/>
            <person name="Yao A.I."/>
            <person name="Wu D."/>
            <person name="Madern D."/>
            <person name="Eisen J.A."/>
            <person name="Darling A.E."/>
            <person name="Facciotti M.T."/>
        </authorList>
    </citation>
    <scope>NUCLEOTIDE SEQUENCE [LARGE SCALE GENOMIC DNA]</scope>
    <source>
        <strain evidence="20 21">JCM 13552</strain>
    </source>
</reference>
<dbReference type="InterPro" id="IPR015806">
    <property type="entry name" value="Pyrv_Knase_insert_dom_sf"/>
</dbReference>
<evidence type="ECO:0000256" key="14">
    <source>
        <dbReference type="ARBA" id="ARBA00023317"/>
    </source>
</evidence>
<dbReference type="Proteomes" id="UP000011680">
    <property type="component" value="Unassembled WGS sequence"/>
</dbReference>
<dbReference type="SUPFAM" id="SSF51621">
    <property type="entry name" value="Phosphoenolpyruvate/pyruvate domain"/>
    <property type="match status" value="1"/>
</dbReference>
<dbReference type="InterPro" id="IPR040442">
    <property type="entry name" value="Pyrv_kinase-like_dom_sf"/>
</dbReference>
<dbReference type="InterPro" id="IPR015793">
    <property type="entry name" value="Pyrv_Knase_brl"/>
</dbReference>
<comment type="similarity">
    <text evidence="4 16">Belongs to the pyruvate kinase family.</text>
</comment>
<dbReference type="GO" id="GO:0005524">
    <property type="term" value="F:ATP binding"/>
    <property type="evidence" value="ECO:0007669"/>
    <property type="project" value="UniProtKB-KW"/>
</dbReference>
<comment type="pathway">
    <text evidence="2 16">Carbohydrate degradation; glycolysis; pyruvate from D-glyceraldehyde 3-phosphate: step 5/5.</text>
</comment>
<dbReference type="InterPro" id="IPR036637">
    <property type="entry name" value="Phosphohistidine_dom_sf"/>
</dbReference>
<dbReference type="InterPro" id="IPR036918">
    <property type="entry name" value="Pyrv_Knase_C_sf"/>
</dbReference>
<keyword evidence="21" id="KW-1185">Reference proteome</keyword>
<dbReference type="GO" id="GO:0000287">
    <property type="term" value="F:magnesium ion binding"/>
    <property type="evidence" value="ECO:0007669"/>
    <property type="project" value="UniProtKB-UniRule"/>
</dbReference>
<evidence type="ECO:0000256" key="6">
    <source>
        <dbReference type="ARBA" id="ARBA00022679"/>
    </source>
</evidence>
<evidence type="ECO:0000256" key="12">
    <source>
        <dbReference type="ARBA" id="ARBA00022958"/>
    </source>
</evidence>